<dbReference type="PANTHER" id="PTHR30309">
    <property type="entry name" value="INNER MEMBRANE PROTEIN YGIH"/>
    <property type="match status" value="1"/>
</dbReference>
<comment type="subunit">
    <text evidence="10">Probably interacts with PlsX.</text>
</comment>
<keyword evidence="9 10" id="KW-1208">Phospholipid metabolism</keyword>
<evidence type="ECO:0000256" key="2">
    <source>
        <dbReference type="ARBA" id="ARBA00022516"/>
    </source>
</evidence>
<dbReference type="SMART" id="SM01207">
    <property type="entry name" value="G3P_acyltransf"/>
    <property type="match status" value="1"/>
</dbReference>
<accession>A0A9D1V7E0</accession>
<keyword evidence="5 10" id="KW-1133">Transmembrane helix</keyword>
<feature type="transmembrane region" description="Helical" evidence="10">
    <location>
        <begin position="141"/>
        <end position="161"/>
    </location>
</feature>
<dbReference type="EMBL" id="DXFX01000037">
    <property type="protein sequence ID" value="HIX07378.1"/>
    <property type="molecule type" value="Genomic_DNA"/>
</dbReference>
<dbReference type="InterPro" id="IPR003811">
    <property type="entry name" value="G3P_acylTferase_PlsY"/>
</dbReference>
<comment type="function">
    <text evidence="10">Catalyzes the transfer of an acyl group from acyl-phosphate (acyl-PO(4)) to glycerol-3-phosphate (G3P) to form lysophosphatidic acid (LPA). This enzyme utilizes acyl-phosphate as fatty acyl donor, but not acyl-CoA or acyl-ACP.</text>
</comment>
<dbReference type="PANTHER" id="PTHR30309:SF0">
    <property type="entry name" value="GLYCEROL-3-PHOSPHATE ACYLTRANSFERASE-RELATED"/>
    <property type="match status" value="1"/>
</dbReference>
<dbReference type="Pfam" id="PF02660">
    <property type="entry name" value="G3P_acyltransf"/>
    <property type="match status" value="1"/>
</dbReference>
<gene>
    <name evidence="10" type="primary">plsY</name>
    <name evidence="11" type="ORF">H9741_02790</name>
</gene>
<keyword evidence="6 10" id="KW-0443">Lipid metabolism</keyword>
<feature type="transmembrane region" description="Helical" evidence="10">
    <location>
        <begin position="193"/>
        <end position="214"/>
    </location>
</feature>
<comment type="similarity">
    <text evidence="10">Belongs to the PlsY family.</text>
</comment>
<evidence type="ECO:0000256" key="10">
    <source>
        <dbReference type="HAMAP-Rule" id="MF_01043"/>
    </source>
</evidence>
<keyword evidence="8 10" id="KW-0594">Phospholipid biosynthesis</keyword>
<evidence type="ECO:0000256" key="6">
    <source>
        <dbReference type="ARBA" id="ARBA00023098"/>
    </source>
</evidence>
<dbReference type="GO" id="GO:0008654">
    <property type="term" value="P:phospholipid biosynthetic process"/>
    <property type="evidence" value="ECO:0007669"/>
    <property type="project" value="UniProtKB-UniRule"/>
</dbReference>
<comment type="subcellular location">
    <subcellularLocation>
        <location evidence="10">Cell membrane</location>
        <topology evidence="10">Multi-pass membrane protein</topology>
    </subcellularLocation>
</comment>
<keyword evidence="4 10" id="KW-0812">Transmembrane</keyword>
<evidence type="ECO:0000256" key="4">
    <source>
        <dbReference type="ARBA" id="ARBA00022692"/>
    </source>
</evidence>
<feature type="transmembrane region" description="Helical" evidence="10">
    <location>
        <begin position="61"/>
        <end position="84"/>
    </location>
</feature>
<dbReference type="Proteomes" id="UP000824204">
    <property type="component" value="Unassembled WGS sequence"/>
</dbReference>
<reference evidence="11" key="2">
    <citation type="submission" date="2021-04" db="EMBL/GenBank/DDBJ databases">
        <authorList>
            <person name="Gilroy R."/>
        </authorList>
    </citation>
    <scope>NUCLEOTIDE SEQUENCE</scope>
    <source>
        <strain evidence="11">811</strain>
    </source>
</reference>
<keyword evidence="1 10" id="KW-1003">Cell membrane</keyword>
<evidence type="ECO:0000256" key="7">
    <source>
        <dbReference type="ARBA" id="ARBA00023136"/>
    </source>
</evidence>
<dbReference type="GO" id="GO:0005886">
    <property type="term" value="C:plasma membrane"/>
    <property type="evidence" value="ECO:0007669"/>
    <property type="project" value="UniProtKB-SubCell"/>
</dbReference>
<name>A0A9D1V7E0_9FIRM</name>
<dbReference type="GO" id="GO:0043772">
    <property type="term" value="F:acyl-phosphate glycerol-3-phosphate acyltransferase activity"/>
    <property type="evidence" value="ECO:0007669"/>
    <property type="project" value="UniProtKB-UniRule"/>
</dbReference>
<dbReference type="EC" id="2.3.1.275" evidence="10"/>
<evidence type="ECO:0000313" key="12">
    <source>
        <dbReference type="Proteomes" id="UP000824204"/>
    </source>
</evidence>
<evidence type="ECO:0000256" key="9">
    <source>
        <dbReference type="ARBA" id="ARBA00023264"/>
    </source>
</evidence>
<dbReference type="AlphaFoldDB" id="A0A9D1V7E0"/>
<keyword evidence="2 10" id="KW-0444">Lipid biosynthesis</keyword>
<reference evidence="11" key="1">
    <citation type="journal article" date="2021" name="PeerJ">
        <title>Extensive microbial diversity within the chicken gut microbiome revealed by metagenomics and culture.</title>
        <authorList>
            <person name="Gilroy R."/>
            <person name="Ravi A."/>
            <person name="Getino M."/>
            <person name="Pursley I."/>
            <person name="Horton D.L."/>
            <person name="Alikhan N.F."/>
            <person name="Baker D."/>
            <person name="Gharbi K."/>
            <person name="Hall N."/>
            <person name="Watson M."/>
            <person name="Adriaenssens E.M."/>
            <person name="Foster-Nyarko E."/>
            <person name="Jarju S."/>
            <person name="Secka A."/>
            <person name="Antonio M."/>
            <person name="Oren A."/>
            <person name="Chaudhuri R.R."/>
            <person name="La Ragione R."/>
            <person name="Hildebrand F."/>
            <person name="Pallen M.J."/>
        </authorList>
    </citation>
    <scope>NUCLEOTIDE SEQUENCE</scope>
    <source>
        <strain evidence="11">811</strain>
    </source>
</reference>
<organism evidence="11 12">
    <name type="scientific">Candidatus Borkfalkia faecipullorum</name>
    <dbReference type="NCBI Taxonomy" id="2838510"/>
    <lineage>
        <taxon>Bacteria</taxon>
        <taxon>Bacillati</taxon>
        <taxon>Bacillota</taxon>
        <taxon>Clostridia</taxon>
        <taxon>Christensenellales</taxon>
        <taxon>Christensenellaceae</taxon>
        <taxon>Candidatus Borkfalkia</taxon>
    </lineage>
</organism>
<evidence type="ECO:0000256" key="8">
    <source>
        <dbReference type="ARBA" id="ARBA00023209"/>
    </source>
</evidence>
<comment type="caution">
    <text evidence="11">The sequence shown here is derived from an EMBL/GenBank/DDBJ whole genome shotgun (WGS) entry which is preliminary data.</text>
</comment>
<sequence>MKELLFSDIWYWFIVMAVVSYFVGCFNFALLISKIKHKDVRKMGSGNPGTMNMSRQFGLKIGGLTLLCDMIKGGLPLLIAYFIFRGYVFAGTDVLVSDLARYVCGVSVIVGHIYPVTMKFKGGKGIASTLGMYSFALCCEYWWMIFIVLAILLLTLFYIWASEWGSMGSLLGVSLLTAVQGVLFYLRYSAEMLNGFVVALFLLLLLDCFLTWFAHRKNIVALLAGEEHHTSVKKLSHGKKES</sequence>
<evidence type="ECO:0000256" key="3">
    <source>
        <dbReference type="ARBA" id="ARBA00022679"/>
    </source>
</evidence>
<keyword evidence="11" id="KW-0012">Acyltransferase</keyword>
<feature type="transmembrane region" description="Helical" evidence="10">
    <location>
        <begin position="99"/>
        <end position="120"/>
    </location>
</feature>
<evidence type="ECO:0000256" key="5">
    <source>
        <dbReference type="ARBA" id="ARBA00022989"/>
    </source>
</evidence>
<comment type="pathway">
    <text evidence="10">Lipid metabolism; phospholipid metabolism.</text>
</comment>
<comment type="catalytic activity">
    <reaction evidence="10">
        <text>an acyl phosphate + sn-glycerol 3-phosphate = a 1-acyl-sn-glycero-3-phosphate + phosphate</text>
        <dbReference type="Rhea" id="RHEA:34075"/>
        <dbReference type="ChEBI" id="CHEBI:43474"/>
        <dbReference type="ChEBI" id="CHEBI:57597"/>
        <dbReference type="ChEBI" id="CHEBI:57970"/>
        <dbReference type="ChEBI" id="CHEBI:59918"/>
        <dbReference type="EC" id="2.3.1.275"/>
    </reaction>
</comment>
<keyword evidence="7 10" id="KW-0472">Membrane</keyword>
<evidence type="ECO:0000256" key="1">
    <source>
        <dbReference type="ARBA" id="ARBA00022475"/>
    </source>
</evidence>
<protein>
    <recommendedName>
        <fullName evidence="10">Glycerol-3-phosphate acyltransferase</fullName>
    </recommendedName>
    <alternativeName>
        <fullName evidence="10">Acyl-PO4 G3P acyltransferase</fullName>
    </alternativeName>
    <alternativeName>
        <fullName evidence="10">Acyl-phosphate--glycerol-3-phosphate acyltransferase</fullName>
    </alternativeName>
    <alternativeName>
        <fullName evidence="10">G3P acyltransferase</fullName>
        <shortName evidence="10">GPAT</shortName>
        <ecNumber evidence="10">2.3.1.275</ecNumber>
    </alternativeName>
    <alternativeName>
        <fullName evidence="10">Lysophosphatidic acid synthase</fullName>
        <shortName evidence="10">LPA synthase</shortName>
    </alternativeName>
</protein>
<dbReference type="HAMAP" id="MF_01043">
    <property type="entry name" value="PlsY"/>
    <property type="match status" value="1"/>
</dbReference>
<feature type="transmembrane region" description="Helical" evidence="10">
    <location>
        <begin position="167"/>
        <end position="186"/>
    </location>
</feature>
<proteinExistence type="inferred from homology"/>
<feature type="transmembrane region" description="Helical" evidence="10">
    <location>
        <begin position="12"/>
        <end position="33"/>
    </location>
</feature>
<keyword evidence="3 10" id="KW-0808">Transferase</keyword>
<evidence type="ECO:0000313" key="11">
    <source>
        <dbReference type="EMBL" id="HIX07378.1"/>
    </source>
</evidence>